<feature type="binding site" evidence="7">
    <location>
        <position position="282"/>
    </location>
    <ligand>
        <name>Fe(2+)</name>
        <dbReference type="ChEBI" id="CHEBI:29033"/>
    </ligand>
</feature>
<dbReference type="InterPro" id="IPR033644">
    <property type="entry name" value="Ferrochelatase_C"/>
</dbReference>
<comment type="caution">
    <text evidence="7">Lacks conserved residue(s) required for the propagation of feature annotation.</text>
</comment>
<dbReference type="PANTHER" id="PTHR11108:SF1">
    <property type="entry name" value="FERROCHELATASE, MITOCHONDRIAL"/>
    <property type="match status" value="1"/>
</dbReference>
<evidence type="ECO:0000256" key="5">
    <source>
        <dbReference type="ARBA" id="ARBA00023244"/>
    </source>
</evidence>
<dbReference type="EC" id="4.99.1.9" evidence="7"/>
<evidence type="ECO:0000256" key="2">
    <source>
        <dbReference type="ARBA" id="ARBA00023004"/>
    </source>
</evidence>
<keyword evidence="7" id="KW-0963">Cytoplasm</keyword>
<evidence type="ECO:0000313" key="9">
    <source>
        <dbReference type="EMBL" id="MDS1268821.1"/>
    </source>
</evidence>
<sequence length="353" mass="39300">MQRTAQPYDAFLLLSFGGPEGTEDVIPFLENVTRGRNIPRERLAEVGEHYFMFDGISPINQQCRDLIAAIETDFARNGVELPVYWGNRNWDPFVEHTLARMHEQGIRRVVALATSAHSSYSSHRQYLEDIERARKAIGPQAPEVDLIRPYYDHPGFITALAEHTREAVNRVPDGLRSETRLLYSAHSIPTAMAEASGDPRTEHGPGGAYVAQLAEAARLITEQVASELGTAYPYELVYQSRSGPPSQPWLEPDINDRLEELAASGVRSVVVIPHGFVSDHMEVIYDLDVEALETARKLGIHLERAPSPGVHPAFVSMVRELVQERSDPAAERVSLSRLGPCPDVCPVDCCMQR</sequence>
<comment type="function">
    <text evidence="7">Involved in coproporphyrin-dependent heme b biosynthesis. Catalyzes the insertion of ferrous iron into coproporphyrin III to form Fe-coproporphyrin III.</text>
</comment>
<evidence type="ECO:0000256" key="4">
    <source>
        <dbReference type="ARBA" id="ARBA00023239"/>
    </source>
</evidence>
<comment type="catalytic activity">
    <reaction evidence="6">
        <text>Fe-coproporphyrin III + 2 H(+) = coproporphyrin III + Fe(2+)</text>
        <dbReference type="Rhea" id="RHEA:49572"/>
        <dbReference type="ChEBI" id="CHEBI:15378"/>
        <dbReference type="ChEBI" id="CHEBI:29033"/>
        <dbReference type="ChEBI" id="CHEBI:68438"/>
        <dbReference type="ChEBI" id="CHEBI:131725"/>
        <dbReference type="EC" id="4.99.1.9"/>
    </reaction>
    <physiologicalReaction direction="right-to-left" evidence="6">
        <dbReference type="Rhea" id="RHEA:49574"/>
    </physiologicalReaction>
</comment>
<dbReference type="PANTHER" id="PTHR11108">
    <property type="entry name" value="FERROCHELATASE"/>
    <property type="match status" value="1"/>
</dbReference>
<evidence type="ECO:0000256" key="1">
    <source>
        <dbReference type="ARBA" id="ARBA00004744"/>
    </source>
</evidence>
<feature type="binding site" evidence="7">
    <location>
        <position position="186"/>
    </location>
    <ligand>
        <name>Fe(2+)</name>
        <dbReference type="ChEBI" id="CHEBI:29033"/>
    </ligand>
</feature>
<organism evidence="9 10">
    <name type="scientific">Lipingzhangella rawalii</name>
    <dbReference type="NCBI Taxonomy" id="2055835"/>
    <lineage>
        <taxon>Bacteria</taxon>
        <taxon>Bacillati</taxon>
        <taxon>Actinomycetota</taxon>
        <taxon>Actinomycetes</taxon>
        <taxon>Streptosporangiales</taxon>
        <taxon>Nocardiopsidaceae</taxon>
        <taxon>Lipingzhangella</taxon>
    </lineage>
</organism>
<evidence type="ECO:0000256" key="6">
    <source>
        <dbReference type="ARBA" id="ARBA00024536"/>
    </source>
</evidence>
<dbReference type="HAMAP" id="MF_00323">
    <property type="entry name" value="Ferrochelatase"/>
    <property type="match status" value="1"/>
</dbReference>
<dbReference type="InterPro" id="IPR033659">
    <property type="entry name" value="Ferrochelatase_N"/>
</dbReference>
<keyword evidence="7" id="KW-0479">Metal-binding</keyword>
<name>A0ABU2H0J3_9ACTN</name>
<feature type="binding site" evidence="7">
    <location>
        <position position="126"/>
    </location>
    <ligand>
        <name>Fe-coproporphyrin III</name>
        <dbReference type="ChEBI" id="CHEBI:68438"/>
    </ligand>
</feature>
<keyword evidence="10" id="KW-1185">Reference proteome</keyword>
<keyword evidence="5 7" id="KW-0627">Porphyrin biosynthesis</keyword>
<feature type="binding site" evidence="7">
    <location>
        <position position="57"/>
    </location>
    <ligand>
        <name>Fe-coproporphyrin III</name>
        <dbReference type="ChEBI" id="CHEBI:68438"/>
    </ligand>
</feature>
<dbReference type="RefSeq" id="WP_310910332.1">
    <property type="nucleotide sequence ID" value="NZ_JAVLVT010000001.1"/>
</dbReference>
<evidence type="ECO:0000256" key="8">
    <source>
        <dbReference type="RuleBase" id="RU004185"/>
    </source>
</evidence>
<dbReference type="SUPFAM" id="SSF53800">
    <property type="entry name" value="Chelatase"/>
    <property type="match status" value="1"/>
</dbReference>
<dbReference type="Proteomes" id="UP001250214">
    <property type="component" value="Unassembled WGS sequence"/>
</dbReference>
<keyword evidence="3 7" id="KW-0350">Heme biosynthesis</keyword>
<dbReference type="NCBIfam" id="TIGR00109">
    <property type="entry name" value="hemH"/>
    <property type="match status" value="1"/>
</dbReference>
<reference evidence="10" key="1">
    <citation type="submission" date="2023-07" db="EMBL/GenBank/DDBJ databases">
        <title>Novel species in the genus Lipingzhangella isolated from Sambhar Salt Lake.</title>
        <authorList>
            <person name="Jiya N."/>
            <person name="Kajale S."/>
            <person name="Sharma A."/>
        </authorList>
    </citation>
    <scope>NUCLEOTIDE SEQUENCE [LARGE SCALE GENOMIC DNA]</scope>
    <source>
        <strain evidence="10">LS1_29</strain>
    </source>
</reference>
<comment type="caution">
    <text evidence="9">The sequence shown here is derived from an EMBL/GenBank/DDBJ whole genome shotgun (WGS) entry which is preliminary data.</text>
</comment>
<dbReference type="EMBL" id="JAVLVT010000001">
    <property type="protein sequence ID" value="MDS1268821.1"/>
    <property type="molecule type" value="Genomic_DNA"/>
</dbReference>
<dbReference type="Gene3D" id="3.40.50.1400">
    <property type="match status" value="2"/>
</dbReference>
<dbReference type="CDD" id="cd03411">
    <property type="entry name" value="Ferrochelatase_N"/>
    <property type="match status" value="1"/>
</dbReference>
<dbReference type="NCBIfam" id="NF000689">
    <property type="entry name" value="PRK00035.2-1"/>
    <property type="match status" value="1"/>
</dbReference>
<comment type="pathway">
    <text evidence="1 7">Porphyrin-containing compound metabolism; protoheme biosynthesis.</text>
</comment>
<dbReference type="Pfam" id="PF00762">
    <property type="entry name" value="Ferrochelatase"/>
    <property type="match status" value="1"/>
</dbReference>
<keyword evidence="4 7" id="KW-0456">Lyase</keyword>
<protein>
    <recommendedName>
        <fullName evidence="7">Coproporphyrin III ferrochelatase</fullName>
        <ecNumber evidence="7">4.99.1.9</ecNumber>
    </recommendedName>
</protein>
<evidence type="ECO:0000313" key="10">
    <source>
        <dbReference type="Proteomes" id="UP001250214"/>
    </source>
</evidence>
<evidence type="ECO:0000256" key="7">
    <source>
        <dbReference type="HAMAP-Rule" id="MF_00323"/>
    </source>
</evidence>
<comment type="similarity">
    <text evidence="7 8">Belongs to the ferrochelatase family.</text>
</comment>
<keyword evidence="2 7" id="KW-0408">Iron</keyword>
<dbReference type="CDD" id="cd00419">
    <property type="entry name" value="Ferrochelatase_C"/>
    <property type="match status" value="1"/>
</dbReference>
<proteinExistence type="inferred from homology"/>
<accession>A0ABU2H0J3</accession>
<comment type="subcellular location">
    <subcellularLocation>
        <location evidence="7">Cytoplasm</location>
    </subcellularLocation>
</comment>
<gene>
    <name evidence="7" type="primary">cpfC</name>
    <name evidence="9" type="ORF">RIF23_00775</name>
</gene>
<dbReference type="InterPro" id="IPR001015">
    <property type="entry name" value="Ferrochelatase"/>
</dbReference>
<evidence type="ECO:0000256" key="3">
    <source>
        <dbReference type="ARBA" id="ARBA00023133"/>
    </source>
</evidence>